<dbReference type="GO" id="GO:0005694">
    <property type="term" value="C:chromosome"/>
    <property type="evidence" value="ECO:0007669"/>
    <property type="project" value="UniProtKB-SubCell"/>
</dbReference>
<sequence>MNESDDEQLEALREAFNLEAEDCKLLCWDPPCKVAGLGWVASMSLVDAETYRGPSADLVLGNDDTTVAQALEIALEAVGRLVTIGLHRSLELGLEIALDLPTLALDQPGVVQMLGGPDAEQRRSAALRICTDRFDAVAAKLKDVFGLIAPRHLISWAALVRSLNSFERRGLSFIGRRPGGIMMWFEDGGLERKPCDGLDPRLDCRFRCDPPEFVTIAWGESDGLHYGLWYDDPSQPPSTIVANYARDSAETWDQRQPSMILLLRKQIDELMRNVNEPRQANLSALAAAVEAFVEPDARLREADPKSIWAGVRRPQILGDMGPALRPSDGDARGRHVDSRQRAAAYQARGFEVQGWIKRARAELAAGKPAFALVLGRELHWFDADDYREVGLELMVGAYRALGRDALAEIALVHHANRSLGSVGVY</sequence>
<comment type="subcellular location">
    <subcellularLocation>
        <location evidence="1">Chromosome</location>
    </subcellularLocation>
</comment>
<proteinExistence type="predicted"/>
<protein>
    <submittedName>
        <fullName evidence="3">Uncharacterized protein</fullName>
    </submittedName>
</protein>
<keyword evidence="2" id="KW-0158">Chromosome</keyword>
<evidence type="ECO:0000256" key="1">
    <source>
        <dbReference type="ARBA" id="ARBA00004286"/>
    </source>
</evidence>
<dbReference type="AlphaFoldDB" id="A0A0C2D228"/>
<gene>
    <name evidence="3" type="ORF">DB30_03479</name>
</gene>
<dbReference type="GO" id="GO:0006974">
    <property type="term" value="P:DNA damage response"/>
    <property type="evidence" value="ECO:0007669"/>
    <property type="project" value="InterPro"/>
</dbReference>
<evidence type="ECO:0000313" key="3">
    <source>
        <dbReference type="EMBL" id="KIG17296.1"/>
    </source>
</evidence>
<dbReference type="RefSeq" id="WP_052548494.1">
    <property type="nucleotide sequence ID" value="NZ_JMCC02000027.1"/>
</dbReference>
<dbReference type="PANTHER" id="PTHR13386">
    <property type="entry name" value="HISTONE PARYLATION FACTOR 1"/>
    <property type="match status" value="1"/>
</dbReference>
<dbReference type="EMBL" id="JMCC02000027">
    <property type="protein sequence ID" value="KIG17296.1"/>
    <property type="molecule type" value="Genomic_DNA"/>
</dbReference>
<dbReference type="GO" id="GO:0072572">
    <property type="term" value="F:poly-ADP-D-ribose binding"/>
    <property type="evidence" value="ECO:0007669"/>
    <property type="project" value="TreeGrafter"/>
</dbReference>
<dbReference type="GO" id="GO:0042393">
    <property type="term" value="F:histone binding"/>
    <property type="evidence" value="ECO:0007669"/>
    <property type="project" value="InterPro"/>
</dbReference>
<dbReference type="Pfam" id="PF10228">
    <property type="entry name" value="HPF1"/>
    <property type="match status" value="1"/>
</dbReference>
<accession>A0A0C2D228</accession>
<comment type="caution">
    <text evidence="3">The sequence shown here is derived from an EMBL/GenBank/DDBJ whole genome shotgun (WGS) entry which is preliminary data.</text>
</comment>
<dbReference type="PANTHER" id="PTHR13386:SF1">
    <property type="entry name" value="HISTONE PARYLATION FACTOR 1"/>
    <property type="match status" value="1"/>
</dbReference>
<organism evidence="3 4">
    <name type="scientific">Enhygromyxa salina</name>
    <dbReference type="NCBI Taxonomy" id="215803"/>
    <lineage>
        <taxon>Bacteria</taxon>
        <taxon>Pseudomonadati</taxon>
        <taxon>Myxococcota</taxon>
        <taxon>Polyangia</taxon>
        <taxon>Nannocystales</taxon>
        <taxon>Nannocystaceae</taxon>
        <taxon>Enhygromyxa</taxon>
    </lineage>
</organism>
<evidence type="ECO:0000256" key="2">
    <source>
        <dbReference type="ARBA" id="ARBA00022454"/>
    </source>
</evidence>
<evidence type="ECO:0000313" key="4">
    <source>
        <dbReference type="Proteomes" id="UP000031599"/>
    </source>
</evidence>
<reference evidence="3 4" key="1">
    <citation type="submission" date="2014-12" db="EMBL/GenBank/DDBJ databases">
        <title>Genome assembly of Enhygromyxa salina DSM 15201.</title>
        <authorList>
            <person name="Sharma G."/>
            <person name="Subramanian S."/>
        </authorList>
    </citation>
    <scope>NUCLEOTIDE SEQUENCE [LARGE SCALE GENOMIC DNA]</scope>
    <source>
        <strain evidence="3 4">DSM 15201</strain>
    </source>
</reference>
<name>A0A0C2D228_9BACT</name>
<dbReference type="InterPro" id="IPR019361">
    <property type="entry name" value="HPF1"/>
</dbReference>
<dbReference type="Proteomes" id="UP000031599">
    <property type="component" value="Unassembled WGS sequence"/>
</dbReference>